<dbReference type="Proteomes" id="UP000247973">
    <property type="component" value="Unassembled WGS sequence"/>
</dbReference>
<evidence type="ECO:0000313" key="3">
    <source>
        <dbReference type="Proteomes" id="UP000247973"/>
    </source>
</evidence>
<proteinExistence type="predicted"/>
<reference evidence="2 3" key="1">
    <citation type="submission" date="2018-03" db="EMBL/GenBank/DDBJ databases">
        <title>Genomic Encyclopedia of Archaeal and Bacterial Type Strains, Phase II (KMG-II): from individual species to whole genera.</title>
        <authorList>
            <person name="Goeker M."/>
        </authorList>
    </citation>
    <scope>NUCLEOTIDE SEQUENCE [LARGE SCALE GENOMIC DNA]</scope>
    <source>
        <strain evidence="2 3">DSM 100214</strain>
    </source>
</reference>
<accession>A0A2V3PSM9</accession>
<dbReference type="OrthoDB" id="9822938at2"/>
<feature type="signal peptide" evidence="1">
    <location>
        <begin position="1"/>
        <end position="23"/>
    </location>
</feature>
<evidence type="ECO:0000313" key="2">
    <source>
        <dbReference type="EMBL" id="PXV65928.1"/>
    </source>
</evidence>
<protein>
    <recommendedName>
        <fullName evidence="4">Lipoprotein</fullName>
    </recommendedName>
</protein>
<evidence type="ECO:0000256" key="1">
    <source>
        <dbReference type="SAM" id="SignalP"/>
    </source>
</evidence>
<keyword evidence="1" id="KW-0732">Signal</keyword>
<evidence type="ECO:0008006" key="4">
    <source>
        <dbReference type="Google" id="ProtNLM"/>
    </source>
</evidence>
<dbReference type="AlphaFoldDB" id="A0A2V3PSM9"/>
<organism evidence="2 3">
    <name type="scientific">Dysgonomonas alginatilytica</name>
    <dbReference type="NCBI Taxonomy" id="1605892"/>
    <lineage>
        <taxon>Bacteria</taxon>
        <taxon>Pseudomonadati</taxon>
        <taxon>Bacteroidota</taxon>
        <taxon>Bacteroidia</taxon>
        <taxon>Bacteroidales</taxon>
        <taxon>Dysgonomonadaceae</taxon>
        <taxon>Dysgonomonas</taxon>
    </lineage>
</organism>
<comment type="caution">
    <text evidence="2">The sequence shown here is derived from an EMBL/GenBank/DDBJ whole genome shotgun (WGS) entry which is preliminary data.</text>
</comment>
<dbReference type="EMBL" id="QICL01000006">
    <property type="protein sequence ID" value="PXV65928.1"/>
    <property type="molecule type" value="Genomic_DNA"/>
</dbReference>
<feature type="chain" id="PRO_5016085080" description="Lipoprotein" evidence="1">
    <location>
        <begin position="24"/>
        <end position="200"/>
    </location>
</feature>
<dbReference type="RefSeq" id="WP_146212712.1">
    <property type="nucleotide sequence ID" value="NZ_QICL01000006.1"/>
</dbReference>
<gene>
    <name evidence="2" type="ORF">CLV62_106101</name>
</gene>
<sequence length="200" mass="22613">MLSIKNFTLFALAIFTLMVCTSAKPIKTKPNEAIVFGRFILDNDSDIDHEKIELQFLRSPRGTSKVKVGKDGFFCLKMQIGNNLTDFIQYKDGGTFRKILTNSCLTLSFNEADKAYYVGDIFMKWTPTDRDKIKKGFSLGVGMGNNSMGGSFAIPIGESYTPGEDCPEITIRETQETIDQFHQIYPDDNREVIIQFMDLD</sequence>
<name>A0A2V3PSM9_9BACT</name>
<keyword evidence="3" id="KW-1185">Reference proteome</keyword>